<dbReference type="PROSITE" id="PS50850">
    <property type="entry name" value="MFS"/>
    <property type="match status" value="1"/>
</dbReference>
<dbReference type="RefSeq" id="XP_056752067.1">
    <property type="nucleotide sequence ID" value="XM_056899991.1"/>
</dbReference>
<evidence type="ECO:0000256" key="1">
    <source>
        <dbReference type="ARBA" id="ARBA00004141"/>
    </source>
</evidence>
<feature type="transmembrane region" description="Helical" evidence="6">
    <location>
        <begin position="79"/>
        <end position="97"/>
    </location>
</feature>
<evidence type="ECO:0000256" key="2">
    <source>
        <dbReference type="ARBA" id="ARBA00010992"/>
    </source>
</evidence>
<evidence type="ECO:0000256" key="3">
    <source>
        <dbReference type="ARBA" id="ARBA00022692"/>
    </source>
</evidence>
<feature type="transmembrane region" description="Helical" evidence="6">
    <location>
        <begin position="178"/>
        <end position="197"/>
    </location>
</feature>
<evidence type="ECO:0000256" key="6">
    <source>
        <dbReference type="SAM" id="Phobius"/>
    </source>
</evidence>
<feature type="transmembrane region" description="Helical" evidence="6">
    <location>
        <begin position="148"/>
        <end position="166"/>
    </location>
</feature>
<dbReference type="GO" id="GO:0016020">
    <property type="term" value="C:membrane"/>
    <property type="evidence" value="ECO:0007669"/>
    <property type="project" value="UniProtKB-SubCell"/>
</dbReference>
<sequence>MFKNGEQRLFHRAYLAATGQMFQQMCGVNLITYYATTIFQQYLGMNAVDSRILAAAMTMMQPLGGYIAYFTIDRLGRRPLMLWSAGAMAICMAGLAGTTSPSAANNTGALAMAVVFLFCFQFIFTVGYCGLTFLYAAEMAPLQVRATVNAVSTATVWAFSFMIAQVTPVGFSTIGSRYYIIFAVVNAAIVPIVYFLFPETKGRSLEEIDEIFAQSKSIFDPPSVARAMQRRAIPVSKSNSNRDDNTARAIILSEELKA</sequence>
<dbReference type="InterPro" id="IPR036259">
    <property type="entry name" value="MFS_trans_sf"/>
</dbReference>
<keyword evidence="4 6" id="KW-1133">Transmembrane helix</keyword>
<evidence type="ECO:0000313" key="9">
    <source>
        <dbReference type="Proteomes" id="UP001213799"/>
    </source>
</evidence>
<feature type="transmembrane region" description="Helical" evidence="6">
    <location>
        <begin position="109"/>
        <end position="136"/>
    </location>
</feature>
<name>A0AAD6E1H2_9EURO</name>
<protein>
    <recommendedName>
        <fullName evidence="7">Major facilitator superfamily (MFS) profile domain-containing protein</fullName>
    </recommendedName>
</protein>
<feature type="transmembrane region" description="Helical" evidence="6">
    <location>
        <begin position="52"/>
        <end position="72"/>
    </location>
</feature>
<feature type="domain" description="Major facilitator superfamily (MFS) profile" evidence="7">
    <location>
        <begin position="1"/>
        <end position="201"/>
    </location>
</feature>
<reference evidence="8" key="1">
    <citation type="journal article" date="2023" name="IMA Fungus">
        <title>Comparative genomic study of the Penicillium genus elucidates a diverse pangenome and 15 lateral gene transfer events.</title>
        <authorList>
            <person name="Petersen C."/>
            <person name="Sorensen T."/>
            <person name="Nielsen M.R."/>
            <person name="Sondergaard T.E."/>
            <person name="Sorensen J.L."/>
            <person name="Fitzpatrick D.A."/>
            <person name="Frisvad J.C."/>
            <person name="Nielsen K.L."/>
        </authorList>
    </citation>
    <scope>NUCLEOTIDE SEQUENCE</scope>
    <source>
        <strain evidence="8">IBT 12815</strain>
    </source>
</reference>
<comment type="subcellular location">
    <subcellularLocation>
        <location evidence="1">Membrane</location>
        <topology evidence="1">Multi-pass membrane protein</topology>
    </subcellularLocation>
</comment>
<reference evidence="8" key="2">
    <citation type="submission" date="2023-01" db="EMBL/GenBank/DDBJ databases">
        <authorList>
            <person name="Petersen C."/>
        </authorList>
    </citation>
    <scope>NUCLEOTIDE SEQUENCE</scope>
    <source>
        <strain evidence="8">IBT 12815</strain>
    </source>
</reference>
<dbReference type="InterPro" id="IPR050360">
    <property type="entry name" value="MFS_Sugar_Transporters"/>
</dbReference>
<comment type="similarity">
    <text evidence="2">Belongs to the major facilitator superfamily. Sugar transporter (TC 2.A.1.1) family.</text>
</comment>
<dbReference type="PANTHER" id="PTHR48022:SF45">
    <property type="entry name" value="MAJOR FACILITATOR SUPERFAMILY (MFS) PROFILE DOMAIN-CONTAINING PROTEIN-RELATED"/>
    <property type="match status" value="1"/>
</dbReference>
<proteinExistence type="inferred from homology"/>
<dbReference type="SUPFAM" id="SSF103473">
    <property type="entry name" value="MFS general substrate transporter"/>
    <property type="match status" value="1"/>
</dbReference>
<dbReference type="Gene3D" id="1.20.1250.20">
    <property type="entry name" value="MFS general substrate transporter like domains"/>
    <property type="match status" value="1"/>
</dbReference>
<dbReference type="GeneID" id="81590233"/>
<evidence type="ECO:0000313" key="8">
    <source>
        <dbReference type="EMBL" id="KAJ5598853.1"/>
    </source>
</evidence>
<gene>
    <name evidence="8" type="ORF">N7537_008937</name>
</gene>
<dbReference type="Pfam" id="PF00083">
    <property type="entry name" value="Sugar_tr"/>
    <property type="match status" value="1"/>
</dbReference>
<dbReference type="Proteomes" id="UP001213799">
    <property type="component" value="Unassembled WGS sequence"/>
</dbReference>
<keyword evidence="5 6" id="KW-0472">Membrane</keyword>
<keyword evidence="9" id="KW-1185">Reference proteome</keyword>
<dbReference type="AlphaFoldDB" id="A0AAD6E1H2"/>
<evidence type="ECO:0000256" key="5">
    <source>
        <dbReference type="ARBA" id="ARBA00023136"/>
    </source>
</evidence>
<dbReference type="PANTHER" id="PTHR48022">
    <property type="entry name" value="PLASTIDIC GLUCOSE TRANSPORTER 4"/>
    <property type="match status" value="1"/>
</dbReference>
<comment type="caution">
    <text evidence="8">The sequence shown here is derived from an EMBL/GenBank/DDBJ whole genome shotgun (WGS) entry which is preliminary data.</text>
</comment>
<dbReference type="InterPro" id="IPR020846">
    <property type="entry name" value="MFS_dom"/>
</dbReference>
<dbReference type="EMBL" id="JAQJAE010000004">
    <property type="protein sequence ID" value="KAJ5598853.1"/>
    <property type="molecule type" value="Genomic_DNA"/>
</dbReference>
<dbReference type="InterPro" id="IPR005828">
    <property type="entry name" value="MFS_sugar_transport-like"/>
</dbReference>
<organism evidence="8 9">
    <name type="scientific">Penicillium hordei</name>
    <dbReference type="NCBI Taxonomy" id="40994"/>
    <lineage>
        <taxon>Eukaryota</taxon>
        <taxon>Fungi</taxon>
        <taxon>Dikarya</taxon>
        <taxon>Ascomycota</taxon>
        <taxon>Pezizomycotina</taxon>
        <taxon>Eurotiomycetes</taxon>
        <taxon>Eurotiomycetidae</taxon>
        <taxon>Eurotiales</taxon>
        <taxon>Aspergillaceae</taxon>
        <taxon>Penicillium</taxon>
    </lineage>
</organism>
<dbReference type="GO" id="GO:0005351">
    <property type="term" value="F:carbohydrate:proton symporter activity"/>
    <property type="evidence" value="ECO:0007669"/>
    <property type="project" value="TreeGrafter"/>
</dbReference>
<accession>A0AAD6E1H2</accession>
<evidence type="ECO:0000259" key="7">
    <source>
        <dbReference type="PROSITE" id="PS50850"/>
    </source>
</evidence>
<keyword evidence="3 6" id="KW-0812">Transmembrane</keyword>
<evidence type="ECO:0000256" key="4">
    <source>
        <dbReference type="ARBA" id="ARBA00022989"/>
    </source>
</evidence>